<gene>
    <name evidence="2" type="ORF">THAOC_29293</name>
</gene>
<protein>
    <submittedName>
        <fullName evidence="2">Uncharacterized protein</fullName>
    </submittedName>
</protein>
<comment type="caution">
    <text evidence="2">The sequence shown here is derived from an EMBL/GenBank/DDBJ whole genome shotgun (WGS) entry which is preliminary data.</text>
</comment>
<keyword evidence="3" id="KW-1185">Reference proteome</keyword>
<dbReference type="EMBL" id="AGNL01041493">
    <property type="protein sequence ID" value="EJK51528.1"/>
    <property type="molecule type" value="Genomic_DNA"/>
</dbReference>
<accession>K0RCU2</accession>
<proteinExistence type="predicted"/>
<organism evidence="2 3">
    <name type="scientific">Thalassiosira oceanica</name>
    <name type="common">Marine diatom</name>
    <dbReference type="NCBI Taxonomy" id="159749"/>
    <lineage>
        <taxon>Eukaryota</taxon>
        <taxon>Sar</taxon>
        <taxon>Stramenopiles</taxon>
        <taxon>Ochrophyta</taxon>
        <taxon>Bacillariophyta</taxon>
        <taxon>Coscinodiscophyceae</taxon>
        <taxon>Thalassiosirophycidae</taxon>
        <taxon>Thalassiosirales</taxon>
        <taxon>Thalassiosiraceae</taxon>
        <taxon>Thalassiosira</taxon>
    </lineage>
</organism>
<evidence type="ECO:0000313" key="3">
    <source>
        <dbReference type="Proteomes" id="UP000266841"/>
    </source>
</evidence>
<feature type="region of interest" description="Disordered" evidence="1">
    <location>
        <begin position="75"/>
        <end position="101"/>
    </location>
</feature>
<feature type="compositionally biased region" description="Basic and acidic residues" evidence="1">
    <location>
        <begin position="87"/>
        <end position="101"/>
    </location>
</feature>
<dbReference type="Proteomes" id="UP000266841">
    <property type="component" value="Unassembled WGS sequence"/>
</dbReference>
<sequence length="101" mass="11544">MDSNEYKLQVTSYKLDYQDLTDLARNKFFEADNPVSARGFLARAMGRQQQAAAITLQRHARGIAIRVQAGHQARCAGHPEVQGSEPWRARDYQHEREETTL</sequence>
<dbReference type="AlphaFoldDB" id="K0RCU2"/>
<evidence type="ECO:0000313" key="2">
    <source>
        <dbReference type="EMBL" id="EJK51528.1"/>
    </source>
</evidence>
<name>K0RCU2_THAOC</name>
<reference evidence="2 3" key="1">
    <citation type="journal article" date="2012" name="Genome Biol.">
        <title>Genome and low-iron response of an oceanic diatom adapted to chronic iron limitation.</title>
        <authorList>
            <person name="Lommer M."/>
            <person name="Specht M."/>
            <person name="Roy A.S."/>
            <person name="Kraemer L."/>
            <person name="Andreson R."/>
            <person name="Gutowska M.A."/>
            <person name="Wolf J."/>
            <person name="Bergner S.V."/>
            <person name="Schilhabel M.B."/>
            <person name="Klostermeier U.C."/>
            <person name="Beiko R.G."/>
            <person name="Rosenstiel P."/>
            <person name="Hippler M."/>
            <person name="Laroche J."/>
        </authorList>
    </citation>
    <scope>NUCLEOTIDE SEQUENCE [LARGE SCALE GENOMIC DNA]</scope>
    <source>
        <strain evidence="2 3">CCMP1005</strain>
    </source>
</reference>
<evidence type="ECO:0000256" key="1">
    <source>
        <dbReference type="SAM" id="MobiDB-lite"/>
    </source>
</evidence>